<dbReference type="PhylomeDB" id="Q8TKH0"/>
<accession>Q8TKH0</accession>
<evidence type="ECO:0000256" key="6">
    <source>
        <dbReference type="ARBA" id="ARBA00022989"/>
    </source>
</evidence>
<comment type="similarity">
    <text evidence="2">Belongs to the AzlC family.</text>
</comment>
<dbReference type="EMBL" id="AE010299">
    <property type="protein sequence ID" value="AAM06804.1"/>
    <property type="molecule type" value="Genomic_DNA"/>
</dbReference>
<keyword evidence="4" id="KW-1003">Cell membrane</keyword>
<comment type="subcellular location">
    <subcellularLocation>
        <location evidence="1">Cell membrane</location>
        <topology evidence="1">Multi-pass membrane protein</topology>
    </subcellularLocation>
</comment>
<gene>
    <name evidence="9" type="ordered locus">MA_3437</name>
</gene>
<evidence type="ECO:0000256" key="2">
    <source>
        <dbReference type="ARBA" id="ARBA00010735"/>
    </source>
</evidence>
<evidence type="ECO:0000256" key="3">
    <source>
        <dbReference type="ARBA" id="ARBA00022448"/>
    </source>
</evidence>
<dbReference type="InterPro" id="IPR011606">
    <property type="entry name" value="Brnchd-chn_aa_trnsp_permease"/>
</dbReference>
<dbReference type="Pfam" id="PF03591">
    <property type="entry name" value="AzlC"/>
    <property type="match status" value="1"/>
</dbReference>
<feature type="transmembrane region" description="Helical" evidence="8">
    <location>
        <begin position="71"/>
        <end position="97"/>
    </location>
</feature>
<dbReference type="AlphaFoldDB" id="Q8TKH0"/>
<sequence length="291" mass="32067">MQFLFFFFRQNEAKSERRDSMTEKEVKRYETREGDRDLFLSALKTTVPVFLGYIPLGMAFGFLMDGAGYHWIYAFLMSLLIYAGAGQFLAVALLAAGAGLPEFVIATLLLNLRHAFYGLSLLDKFSDIGKVKPYLIFALTDETYALLTTAEVPAGGSKARFYFYISALDHFYWVAGSVLGAGLGSLLNLNLEGMAFVLTALFVVLTIEQYFNSSIRFPFVAAVGAGAASLILFSPENMLLISIILGTLILIAREKFGQRDTQLNEGIRQVKGIGQAHATAQPVQDSSQEEN</sequence>
<dbReference type="EnsemblBacteria" id="AAM06804">
    <property type="protein sequence ID" value="AAM06804"/>
    <property type="gene ID" value="MA_3437"/>
</dbReference>
<keyword evidence="5 8" id="KW-0812">Transmembrane</keyword>
<dbReference type="PANTHER" id="PTHR34979:SF1">
    <property type="entry name" value="INNER MEMBRANE PROTEIN YGAZ"/>
    <property type="match status" value="1"/>
</dbReference>
<feature type="transmembrane region" description="Helical" evidence="8">
    <location>
        <begin position="45"/>
        <end position="64"/>
    </location>
</feature>
<dbReference type="KEGG" id="mac:MA_3437"/>
<evidence type="ECO:0000256" key="1">
    <source>
        <dbReference type="ARBA" id="ARBA00004651"/>
    </source>
</evidence>
<feature type="transmembrane region" description="Helical" evidence="8">
    <location>
        <begin position="161"/>
        <end position="183"/>
    </location>
</feature>
<dbReference type="PANTHER" id="PTHR34979">
    <property type="entry name" value="INNER MEMBRANE PROTEIN YGAZ"/>
    <property type="match status" value="1"/>
</dbReference>
<evidence type="ECO:0000256" key="4">
    <source>
        <dbReference type="ARBA" id="ARBA00022475"/>
    </source>
</evidence>
<keyword evidence="10" id="KW-1185">Reference proteome</keyword>
<protein>
    <submittedName>
        <fullName evidence="9">Branched chain amino acid transport protein AzlC</fullName>
    </submittedName>
</protein>
<dbReference type="HOGENOM" id="CLU_065777_4_0_2"/>
<keyword evidence="3" id="KW-0813">Transport</keyword>
<name>Q8TKH0_METAC</name>
<keyword evidence="7 8" id="KW-0472">Membrane</keyword>
<evidence type="ECO:0000256" key="7">
    <source>
        <dbReference type="ARBA" id="ARBA00023136"/>
    </source>
</evidence>
<dbReference type="GO" id="GO:0005886">
    <property type="term" value="C:plasma membrane"/>
    <property type="evidence" value="ECO:0007669"/>
    <property type="project" value="UniProtKB-SubCell"/>
</dbReference>
<reference evidence="9 10" key="1">
    <citation type="journal article" date="2002" name="Genome Res.">
        <title>The genome of Methanosarcina acetivorans reveals extensive metabolic and physiological diversity.</title>
        <authorList>
            <person name="Galagan J.E."/>
            <person name="Nusbaum C."/>
            <person name="Roy A."/>
            <person name="Endrizzi M.G."/>
            <person name="Macdonald P."/>
            <person name="FitzHugh W."/>
            <person name="Calvo S."/>
            <person name="Engels R."/>
            <person name="Smirnov S."/>
            <person name="Atnoor D."/>
            <person name="Brown A."/>
            <person name="Allen N."/>
            <person name="Naylor J."/>
            <person name="Stange-Thomann N."/>
            <person name="DeArellano K."/>
            <person name="Johnson R."/>
            <person name="Linton L."/>
            <person name="McEwan P."/>
            <person name="McKernan K."/>
            <person name="Talamas J."/>
            <person name="Tirrell A."/>
            <person name="Ye W."/>
            <person name="Zimmer A."/>
            <person name="Barber R.D."/>
            <person name="Cann I."/>
            <person name="Graham D.E."/>
            <person name="Grahame D.A."/>
            <person name="Guss A."/>
            <person name="Hedderich R."/>
            <person name="Ingram-Smith C."/>
            <person name="Kuettner C.H."/>
            <person name="Krzycki J.A."/>
            <person name="Leigh J.A."/>
            <person name="Li W."/>
            <person name="Liu J."/>
            <person name="Mukhopadhyay B."/>
            <person name="Reeve J.N."/>
            <person name="Smith K."/>
            <person name="Springer T.A."/>
            <person name="Umayam L.A."/>
            <person name="White O."/>
            <person name="White R.H."/>
            <person name="de Macario E.C."/>
            <person name="Ferry J.G."/>
            <person name="Jarrell K.F."/>
            <person name="Jing H."/>
            <person name="Macario A.J.L."/>
            <person name="Paulsen I."/>
            <person name="Pritchett M."/>
            <person name="Sowers K.R."/>
            <person name="Swanson R.V."/>
            <person name="Zinder S.H."/>
            <person name="Lander E."/>
            <person name="Metcalf W.W."/>
            <person name="Birren B."/>
        </authorList>
    </citation>
    <scope>NUCLEOTIDE SEQUENCE [LARGE SCALE GENOMIC DNA]</scope>
    <source>
        <strain evidence="10">ATCC 35395 / DSM 2834 / JCM 12185 / C2A</strain>
    </source>
</reference>
<organism evidence="9 10">
    <name type="scientific">Methanosarcina acetivorans (strain ATCC 35395 / DSM 2834 / JCM 12185 / C2A)</name>
    <dbReference type="NCBI Taxonomy" id="188937"/>
    <lineage>
        <taxon>Archaea</taxon>
        <taxon>Methanobacteriati</taxon>
        <taxon>Methanobacteriota</taxon>
        <taxon>Stenosarchaea group</taxon>
        <taxon>Methanomicrobia</taxon>
        <taxon>Methanosarcinales</taxon>
        <taxon>Methanosarcinaceae</taxon>
        <taxon>Methanosarcina</taxon>
    </lineage>
</organism>
<dbReference type="STRING" id="188937.MA_3437"/>
<dbReference type="GO" id="GO:1903785">
    <property type="term" value="P:L-valine transmembrane transport"/>
    <property type="evidence" value="ECO:0000318"/>
    <property type="project" value="GO_Central"/>
</dbReference>
<dbReference type="InParanoid" id="Q8TKH0"/>
<evidence type="ECO:0000256" key="8">
    <source>
        <dbReference type="SAM" id="Phobius"/>
    </source>
</evidence>
<evidence type="ECO:0000256" key="5">
    <source>
        <dbReference type="ARBA" id="ARBA00022692"/>
    </source>
</evidence>
<proteinExistence type="inferred from homology"/>
<evidence type="ECO:0000313" key="9">
    <source>
        <dbReference type="EMBL" id="AAM06804.1"/>
    </source>
</evidence>
<evidence type="ECO:0000313" key="10">
    <source>
        <dbReference type="Proteomes" id="UP000002487"/>
    </source>
</evidence>
<keyword evidence="6 8" id="KW-1133">Transmembrane helix</keyword>
<feature type="transmembrane region" description="Helical" evidence="8">
    <location>
        <begin position="189"/>
        <end position="207"/>
    </location>
</feature>
<dbReference type="Proteomes" id="UP000002487">
    <property type="component" value="Chromosome"/>
</dbReference>
<feature type="transmembrane region" description="Helical" evidence="8">
    <location>
        <begin position="239"/>
        <end position="256"/>
    </location>
</feature>